<name>A0A835BZ14_9POAL</name>
<dbReference type="GO" id="GO:0008422">
    <property type="term" value="F:beta-glucosidase activity"/>
    <property type="evidence" value="ECO:0007669"/>
    <property type="project" value="TreeGrafter"/>
</dbReference>
<accession>A0A835BZ14</accession>
<comment type="similarity">
    <text evidence="1 2">Belongs to the glycosyl hydrolase 1 family.</text>
</comment>
<dbReference type="Pfam" id="PF00232">
    <property type="entry name" value="Glyco_hydro_1"/>
    <property type="match status" value="1"/>
</dbReference>
<dbReference type="PRINTS" id="PR00131">
    <property type="entry name" value="GLHYDRLASE1"/>
</dbReference>
<evidence type="ECO:0000313" key="3">
    <source>
        <dbReference type="EMBL" id="KAF8719986.1"/>
    </source>
</evidence>
<keyword evidence="4" id="KW-1185">Reference proteome</keyword>
<reference evidence="3" key="1">
    <citation type="submission" date="2020-07" db="EMBL/GenBank/DDBJ databases">
        <title>Genome sequence and genetic diversity analysis of an under-domesticated orphan crop, white fonio (Digitaria exilis).</title>
        <authorList>
            <person name="Bennetzen J.L."/>
            <person name="Chen S."/>
            <person name="Ma X."/>
            <person name="Wang X."/>
            <person name="Yssel A.E.J."/>
            <person name="Chaluvadi S.R."/>
            <person name="Johnson M."/>
            <person name="Gangashetty P."/>
            <person name="Hamidou F."/>
            <person name="Sanogo M.D."/>
            <person name="Zwaenepoel A."/>
            <person name="Wallace J."/>
            <person name="Van De Peer Y."/>
            <person name="Van Deynze A."/>
        </authorList>
    </citation>
    <scope>NUCLEOTIDE SEQUENCE</scope>
    <source>
        <tissue evidence="3">Leaves</tissue>
    </source>
</reference>
<dbReference type="Proteomes" id="UP000636709">
    <property type="component" value="Unassembled WGS sequence"/>
</dbReference>
<dbReference type="PANTHER" id="PTHR10353">
    <property type="entry name" value="GLYCOSYL HYDROLASE"/>
    <property type="match status" value="1"/>
</dbReference>
<dbReference type="Gene3D" id="3.20.20.80">
    <property type="entry name" value="Glycosidases"/>
    <property type="match status" value="1"/>
</dbReference>
<dbReference type="InterPro" id="IPR017853">
    <property type="entry name" value="GH"/>
</dbReference>
<gene>
    <name evidence="3" type="ORF">HU200_024756</name>
</gene>
<dbReference type="AlphaFoldDB" id="A0A835BZ14"/>
<proteinExistence type="inferred from homology"/>
<dbReference type="PANTHER" id="PTHR10353:SF204">
    <property type="entry name" value="BETA-GLUCOSIDASE 20"/>
    <property type="match status" value="1"/>
</dbReference>
<evidence type="ECO:0000256" key="2">
    <source>
        <dbReference type="RuleBase" id="RU003690"/>
    </source>
</evidence>
<dbReference type="OrthoDB" id="65569at2759"/>
<dbReference type="InterPro" id="IPR001360">
    <property type="entry name" value="Glyco_hydro_1"/>
</dbReference>
<organism evidence="3 4">
    <name type="scientific">Digitaria exilis</name>
    <dbReference type="NCBI Taxonomy" id="1010633"/>
    <lineage>
        <taxon>Eukaryota</taxon>
        <taxon>Viridiplantae</taxon>
        <taxon>Streptophyta</taxon>
        <taxon>Embryophyta</taxon>
        <taxon>Tracheophyta</taxon>
        <taxon>Spermatophyta</taxon>
        <taxon>Magnoliopsida</taxon>
        <taxon>Liliopsida</taxon>
        <taxon>Poales</taxon>
        <taxon>Poaceae</taxon>
        <taxon>PACMAD clade</taxon>
        <taxon>Panicoideae</taxon>
        <taxon>Panicodae</taxon>
        <taxon>Paniceae</taxon>
        <taxon>Anthephorinae</taxon>
        <taxon>Digitaria</taxon>
    </lineage>
</organism>
<comment type="caution">
    <text evidence="3">The sequence shown here is derived from an EMBL/GenBank/DDBJ whole genome shotgun (WGS) entry which is preliminary data.</text>
</comment>
<dbReference type="GO" id="GO:0005975">
    <property type="term" value="P:carbohydrate metabolic process"/>
    <property type="evidence" value="ECO:0007669"/>
    <property type="project" value="InterPro"/>
</dbReference>
<sequence length="96" mass="11121">MDVERIDFLKKYIAATLKAIRDGANVKGYSVWSLIDMYEVFGGYKSHFGLIRVDFRDLRRQRQPRLSAYWYSDFLKNNAAVQVEKEAATATSHAQI</sequence>
<dbReference type="SUPFAM" id="SSF51445">
    <property type="entry name" value="(Trans)glycosidases"/>
    <property type="match status" value="1"/>
</dbReference>
<evidence type="ECO:0008006" key="5">
    <source>
        <dbReference type="Google" id="ProtNLM"/>
    </source>
</evidence>
<protein>
    <recommendedName>
        <fullName evidence="5">Beta-glucosidase</fullName>
    </recommendedName>
</protein>
<evidence type="ECO:0000256" key="1">
    <source>
        <dbReference type="ARBA" id="ARBA00010838"/>
    </source>
</evidence>
<evidence type="ECO:0000313" key="4">
    <source>
        <dbReference type="Proteomes" id="UP000636709"/>
    </source>
</evidence>
<dbReference type="EMBL" id="JACEFO010001700">
    <property type="protein sequence ID" value="KAF8719986.1"/>
    <property type="molecule type" value="Genomic_DNA"/>
</dbReference>